<dbReference type="Proteomes" id="UP000220914">
    <property type="component" value="Unassembled WGS sequence"/>
</dbReference>
<evidence type="ECO:0000313" key="4">
    <source>
        <dbReference type="Proteomes" id="UP000220914"/>
    </source>
</evidence>
<keyword evidence="4" id="KW-1185">Reference proteome</keyword>
<protein>
    <recommendedName>
        <fullName evidence="6">DUF2613 domain-containing protein</fullName>
    </recommendedName>
</protein>
<keyword evidence="1" id="KW-0732">Signal</keyword>
<comment type="caution">
    <text evidence="3">The sequence shown here is derived from an EMBL/GenBank/DDBJ whole genome shotgun (WGS) entry which is preliminary data.</text>
</comment>
<feature type="signal peptide" evidence="1">
    <location>
        <begin position="1"/>
        <end position="32"/>
    </location>
</feature>
<dbReference type="EMBL" id="PDCP01000083">
    <property type="protein sequence ID" value="PEG33972.1"/>
    <property type="molecule type" value="Genomic_DNA"/>
</dbReference>
<evidence type="ECO:0000313" key="5">
    <source>
        <dbReference type="Proteomes" id="UP000465302"/>
    </source>
</evidence>
<gene>
    <name evidence="3" type="ORF">CQY20_27855</name>
    <name evidence="2" type="ORF">MAGR_23490</name>
</gene>
<evidence type="ECO:0000256" key="1">
    <source>
        <dbReference type="SAM" id="SignalP"/>
    </source>
</evidence>
<organism evidence="3 4">
    <name type="scientific">Mycolicibacterium agri</name>
    <name type="common">Mycobacterium agri</name>
    <dbReference type="NCBI Taxonomy" id="36811"/>
    <lineage>
        <taxon>Bacteria</taxon>
        <taxon>Bacillati</taxon>
        <taxon>Actinomycetota</taxon>
        <taxon>Actinomycetes</taxon>
        <taxon>Mycobacteriales</taxon>
        <taxon>Mycobacteriaceae</taxon>
        <taxon>Mycolicibacterium</taxon>
    </lineage>
</organism>
<dbReference type="EMBL" id="BLKS01000001">
    <property type="protein sequence ID" value="GFG50908.1"/>
    <property type="molecule type" value="Genomic_DNA"/>
</dbReference>
<evidence type="ECO:0000313" key="3">
    <source>
        <dbReference type="EMBL" id="PEG33972.1"/>
    </source>
</evidence>
<evidence type="ECO:0008006" key="6">
    <source>
        <dbReference type="Google" id="ProtNLM"/>
    </source>
</evidence>
<evidence type="ECO:0000313" key="2">
    <source>
        <dbReference type="EMBL" id="GFG50908.1"/>
    </source>
</evidence>
<proteinExistence type="predicted"/>
<dbReference type="RefSeq" id="WP_097943632.1">
    <property type="nucleotide sequence ID" value="NZ_BLKS01000001.1"/>
</dbReference>
<sequence length="76" mass="7749">MNTKFARFIAIPVASAGVIGAAALGLAGMANASTTTTQTSTGSEIVATPDTHATPAHTVMPGWRHHHGVGHLYLAQ</sequence>
<accession>A0A2A7MQ94</accession>
<name>A0A2A7MQ94_MYCAG</name>
<feature type="chain" id="PRO_5036036203" description="DUF2613 domain-containing protein" evidence="1">
    <location>
        <begin position="33"/>
        <end position="76"/>
    </location>
</feature>
<reference evidence="2 5" key="2">
    <citation type="journal article" date="2019" name="Emerg. Microbes Infect.">
        <title>Comprehensive subspecies identification of 175 nontuberculous mycobacteria species based on 7547 genomic profiles.</title>
        <authorList>
            <person name="Matsumoto Y."/>
            <person name="Kinjo T."/>
            <person name="Motooka D."/>
            <person name="Nabeya D."/>
            <person name="Jung N."/>
            <person name="Uechi K."/>
            <person name="Horii T."/>
            <person name="Iida T."/>
            <person name="Fujita J."/>
            <person name="Nakamura S."/>
        </authorList>
    </citation>
    <scope>NUCLEOTIDE SEQUENCE [LARGE SCALE GENOMIC DNA]</scope>
    <source>
        <strain evidence="2 5">JCM 6377</strain>
    </source>
</reference>
<reference evidence="2" key="3">
    <citation type="submission" date="2020-02" db="EMBL/GenBank/DDBJ databases">
        <authorList>
            <person name="Matsumoto Y."/>
            <person name="Motooka D."/>
            <person name="Nakamura S."/>
        </authorList>
    </citation>
    <scope>NUCLEOTIDE SEQUENCE</scope>
    <source>
        <strain evidence="2">JCM 6377</strain>
    </source>
</reference>
<dbReference type="AlphaFoldDB" id="A0A2A7MQ94"/>
<reference evidence="3 4" key="1">
    <citation type="submission" date="2017-10" db="EMBL/GenBank/DDBJ databases">
        <title>The new phylogeny of genus Mycobacterium.</title>
        <authorList>
            <person name="Tortoli E."/>
            <person name="Trovato A."/>
            <person name="Cirillo D.M."/>
        </authorList>
    </citation>
    <scope>NUCLEOTIDE SEQUENCE [LARGE SCALE GENOMIC DNA]</scope>
    <source>
        <strain evidence="3 4">CCUG37673</strain>
    </source>
</reference>
<dbReference type="Proteomes" id="UP000465302">
    <property type="component" value="Unassembled WGS sequence"/>
</dbReference>